<dbReference type="InterPro" id="IPR050523">
    <property type="entry name" value="AKR_Detox_Biosynth"/>
</dbReference>
<evidence type="ECO:0000313" key="4">
    <source>
        <dbReference type="Proteomes" id="UP001215503"/>
    </source>
</evidence>
<dbReference type="PRINTS" id="PR00069">
    <property type="entry name" value="ALDKETRDTASE"/>
</dbReference>
<dbReference type="PANTHER" id="PTHR43364:SF4">
    <property type="entry name" value="NAD(P)-LINKED OXIDOREDUCTASE SUPERFAMILY PROTEIN"/>
    <property type="match status" value="1"/>
</dbReference>
<dbReference type="Gene3D" id="3.20.20.100">
    <property type="entry name" value="NADP-dependent oxidoreductase domain"/>
    <property type="match status" value="1"/>
</dbReference>
<dbReference type="InterPro" id="IPR020471">
    <property type="entry name" value="AKR"/>
</dbReference>
<organism evidence="3 4">
    <name type="scientific">Aquibaculum arenosum</name>
    <dbReference type="NCBI Taxonomy" id="3032591"/>
    <lineage>
        <taxon>Bacteria</taxon>
        <taxon>Pseudomonadati</taxon>
        <taxon>Pseudomonadota</taxon>
        <taxon>Alphaproteobacteria</taxon>
        <taxon>Rhodospirillales</taxon>
        <taxon>Rhodovibrionaceae</taxon>
        <taxon>Aquibaculum</taxon>
    </lineage>
</organism>
<dbReference type="SUPFAM" id="SSF51430">
    <property type="entry name" value="NAD(P)-linked oxidoreductase"/>
    <property type="match status" value="1"/>
</dbReference>
<proteinExistence type="predicted"/>
<evidence type="ECO:0000313" key="3">
    <source>
        <dbReference type="EMBL" id="MDF2095246.1"/>
    </source>
</evidence>
<dbReference type="CDD" id="cd19094">
    <property type="entry name" value="AKR_Tas-like"/>
    <property type="match status" value="1"/>
</dbReference>
<keyword evidence="4" id="KW-1185">Reference proteome</keyword>
<dbReference type="RefSeq" id="WP_275820484.1">
    <property type="nucleotide sequence ID" value="NZ_JARHUD010000002.1"/>
</dbReference>
<dbReference type="InterPro" id="IPR036812">
    <property type="entry name" value="NAD(P)_OxRdtase_dom_sf"/>
</dbReference>
<keyword evidence="1" id="KW-0560">Oxidoreductase</keyword>
<accession>A0ABT5YK89</accession>
<name>A0ABT5YK89_9PROT</name>
<dbReference type="PANTHER" id="PTHR43364">
    <property type="entry name" value="NADH-SPECIFIC METHYLGLYOXAL REDUCTASE-RELATED"/>
    <property type="match status" value="1"/>
</dbReference>
<dbReference type="Pfam" id="PF00248">
    <property type="entry name" value="Aldo_ket_red"/>
    <property type="match status" value="1"/>
</dbReference>
<comment type="caution">
    <text evidence="3">The sequence shown here is derived from an EMBL/GenBank/DDBJ whole genome shotgun (WGS) entry which is preliminary data.</text>
</comment>
<dbReference type="Proteomes" id="UP001215503">
    <property type="component" value="Unassembled WGS sequence"/>
</dbReference>
<reference evidence="3 4" key="1">
    <citation type="submission" date="2023-03" db="EMBL/GenBank/DDBJ databases">
        <title>Fodinicurvata sp. CAU 1616 isolated from sea sendiment.</title>
        <authorList>
            <person name="Kim W."/>
        </authorList>
    </citation>
    <scope>NUCLEOTIDE SEQUENCE [LARGE SCALE GENOMIC DNA]</scope>
    <source>
        <strain evidence="3 4">CAU 1616</strain>
    </source>
</reference>
<gene>
    <name evidence="3" type="ORF">P2G67_04575</name>
</gene>
<feature type="domain" description="NADP-dependent oxidoreductase" evidence="2">
    <location>
        <begin position="16"/>
        <end position="338"/>
    </location>
</feature>
<dbReference type="NCBIfam" id="NF007912">
    <property type="entry name" value="PRK10625.1"/>
    <property type="match status" value="1"/>
</dbReference>
<dbReference type="EMBL" id="JARHUD010000002">
    <property type="protein sequence ID" value="MDF2095246.1"/>
    <property type="molecule type" value="Genomic_DNA"/>
</dbReference>
<sequence>MELRRLGRTDLDVSLICLGTMTWGRQNSLEDGLAQMDYALDRGVFFWDTAEMYPIAPQAETYGRTEEIIGEWFASRGQRDKVILATKAVGPGARFRHVRDGYPKFTREQLTQAVDDSLRRLQTDYIDLYQLHWPERSVNTFGKLGYMPNPDEGDWTPLEDVLGTLNELVESGKIRHIGLSNETPWGVMKFLQLAEQGIGPRVVTVQNPYSLLNRSFEVGLAEIAHREDVGLFAYAPNAAGVLSGKYLDGARPPGARMTVFPDNTRYFTPRAEEATRRYVTLARDHGLDPSQMAHAFVLSRPFLTSSIVGATTLEQLKTAIDSTAVTLSPEILAEIEKIHHEFTFPCP</sequence>
<evidence type="ECO:0000259" key="2">
    <source>
        <dbReference type="Pfam" id="PF00248"/>
    </source>
</evidence>
<evidence type="ECO:0000256" key="1">
    <source>
        <dbReference type="ARBA" id="ARBA00023002"/>
    </source>
</evidence>
<protein>
    <submittedName>
        <fullName evidence="3">NADP(H)-dependent aldo-keto reductase</fullName>
    </submittedName>
</protein>
<dbReference type="InterPro" id="IPR023210">
    <property type="entry name" value="NADP_OxRdtase_dom"/>
</dbReference>